<evidence type="ECO:0000313" key="4">
    <source>
        <dbReference type="EMBL" id="BDG10155.1"/>
    </source>
</evidence>
<keyword evidence="2" id="KW-0732">Signal</keyword>
<dbReference type="Gene3D" id="1.20.5.320">
    <property type="entry name" value="6-Phosphogluconate Dehydrogenase, domain 3"/>
    <property type="match status" value="1"/>
</dbReference>
<evidence type="ECO:0000256" key="1">
    <source>
        <dbReference type="SAM" id="MobiDB-lite"/>
    </source>
</evidence>
<dbReference type="NCBIfam" id="TIGR03507">
    <property type="entry name" value="decahem_SO1788"/>
    <property type="match status" value="1"/>
</dbReference>
<dbReference type="Proteomes" id="UP001162734">
    <property type="component" value="Chromosome"/>
</dbReference>
<reference evidence="5" key="1">
    <citation type="journal article" date="2022" name="Int. J. Syst. Evol. Microbiol.">
        <title>Anaeromyxobacter oryzae sp. nov., Anaeromyxobacter diazotrophicus sp. nov. and Anaeromyxobacter paludicola sp. nov., isolated from paddy soils.</title>
        <authorList>
            <person name="Itoh H."/>
            <person name="Xu Z."/>
            <person name="Mise K."/>
            <person name="Masuda Y."/>
            <person name="Ushijima N."/>
            <person name="Hayakawa C."/>
            <person name="Shiratori Y."/>
            <person name="Senoo K."/>
        </authorList>
    </citation>
    <scope>NUCLEOTIDE SEQUENCE [LARGE SCALE GENOMIC DNA]</scope>
    <source>
        <strain evidence="5">Red630</strain>
    </source>
</reference>
<name>A0ABN6NDN8_9BACT</name>
<dbReference type="InterPro" id="IPR020014">
    <property type="entry name" value="Decahaem_cyt-c_OmcA/MtrC"/>
</dbReference>
<accession>A0ABN6NDN8</accession>
<dbReference type="EMBL" id="AP025592">
    <property type="protein sequence ID" value="BDG10155.1"/>
    <property type="molecule type" value="Genomic_DNA"/>
</dbReference>
<evidence type="ECO:0000313" key="5">
    <source>
        <dbReference type="Proteomes" id="UP001162734"/>
    </source>
</evidence>
<feature type="domain" description="Outer membrane cytochrome MtrC/MtrF-like" evidence="3">
    <location>
        <begin position="589"/>
        <end position="814"/>
    </location>
</feature>
<sequence>MVLLEEMKKTMRELTSKRLSAMVVALAASAALAGCSGSKGDTGAQGSQGPAGAPGSSGSGTTATVSRLYARIKAVSVPNATTTGGSPTVTYQLFTDAAMTQAAPCAGGTGGYAAFTPNFTIAKLVADPVDAKATVWKSYLNKQINTPPVTVATIEGSHDTVAGTLKDNGDGTCSYTYAADLSKKVSPSATVGVTEAYEPTAVTRFGMQNNPSEPSATQPAFDGFVDVVPATGAIQAADPRQIVSDAACNACHQQIAHHGAKRLSVGYCVTCHNASTPDPDPTSVNSTSLDLAAMIHKIHQGKNLPSVSGKSFTTNALAGGATAQTLVVNGTDYSAVGFPQDTGNCTVCHAVTSGTAAGYWKSEISIANCTSCHDRTSFDATPPAGYLAHAPVADGSCAFCHGPNSALDVAKVHALAAPGPAQQQAKFTILGVTQTAPGQFPVVQFSVTDPTNGGANEDLATDARWKAGANSRLFVTIAWTTKAGDWNNAGAGKAGQPLTIGVVNNGAFAPATVNGQPNPGTTVKNADGTYTVTSTTAIPANAVGSGAALIEGHPGSAAASTANFNNPRFAVTNATQFFPVTDATAVPRRDVVDVAKCDKCHGLLSLHGNNRTDDINSCVICHNVAGTDVSRRSGATMVGGKSTLDNKAEQSIQLAVMVHAIHSGAHLPYTPGIVVYGFGGSTNDFRDVSLPEGNSIGKCGICHTDAAPIPHPPVGLAEDVTVGNANGTDQTVYYRVSKTAAVCSSCHANGTAFAHMVLNGAYDSTPASPAVAGANYNVLSYDLDPNLAVPAKSVETCSVCHGPGAIADTAVLHGK</sequence>
<feature type="signal peptide" evidence="2">
    <location>
        <begin position="1"/>
        <end position="33"/>
    </location>
</feature>
<feature type="compositionally biased region" description="Low complexity" evidence="1">
    <location>
        <begin position="42"/>
        <end position="62"/>
    </location>
</feature>
<feature type="domain" description="Outer membrane cytochrome MtrC/MtrF-like" evidence="3">
    <location>
        <begin position="240"/>
        <end position="413"/>
    </location>
</feature>
<proteinExistence type="predicted"/>
<organism evidence="4 5">
    <name type="scientific">Anaeromyxobacter paludicola</name>
    <dbReference type="NCBI Taxonomy" id="2918171"/>
    <lineage>
        <taxon>Bacteria</taxon>
        <taxon>Pseudomonadati</taxon>
        <taxon>Myxococcota</taxon>
        <taxon>Myxococcia</taxon>
        <taxon>Myxococcales</taxon>
        <taxon>Cystobacterineae</taxon>
        <taxon>Anaeromyxobacteraceae</taxon>
        <taxon>Anaeromyxobacter</taxon>
    </lineage>
</organism>
<dbReference type="SUPFAM" id="SSF48695">
    <property type="entry name" value="Multiheme cytochromes"/>
    <property type="match status" value="1"/>
</dbReference>
<feature type="region of interest" description="Disordered" evidence="1">
    <location>
        <begin position="39"/>
        <end position="62"/>
    </location>
</feature>
<dbReference type="Pfam" id="PF22113">
    <property type="entry name" value="Mtrc-MtrF_II-IV_dom"/>
    <property type="match status" value="2"/>
</dbReference>
<dbReference type="InterPro" id="IPR054337">
    <property type="entry name" value="Mtrc-MtrF-like_dom_II/IV"/>
</dbReference>
<dbReference type="Gene3D" id="1.10.720.180">
    <property type="match status" value="1"/>
</dbReference>
<feature type="chain" id="PRO_5045115801" description="Outer membrane cytochrome MtrC/MtrF-like domain-containing protein" evidence="2">
    <location>
        <begin position="34"/>
        <end position="815"/>
    </location>
</feature>
<protein>
    <recommendedName>
        <fullName evidence="3">Outer membrane cytochrome MtrC/MtrF-like domain-containing protein</fullName>
    </recommendedName>
</protein>
<gene>
    <name evidence="4" type="ORF">AMPC_32680</name>
</gene>
<evidence type="ECO:0000259" key="3">
    <source>
        <dbReference type="Pfam" id="PF22113"/>
    </source>
</evidence>
<dbReference type="InterPro" id="IPR036280">
    <property type="entry name" value="Multihaem_cyt_sf"/>
</dbReference>
<evidence type="ECO:0000256" key="2">
    <source>
        <dbReference type="SAM" id="SignalP"/>
    </source>
</evidence>
<keyword evidence="5" id="KW-1185">Reference proteome</keyword>